<accession>A0A9Q3DSD7</accession>
<proteinExistence type="predicted"/>
<sequence length="114" mass="12869">MVYIYGTATNITVWGDNSKHPLIIDSGAHFSTLAKRYLEKNSPNLESQLFSTKAKKFKIASGSMTSKGSIITEIIIPQRKGKIRPNVKFVILESTHIQQFLLGADYQRMYGIYI</sequence>
<dbReference type="AlphaFoldDB" id="A0A9Q3DSD7"/>
<dbReference type="InterPro" id="IPR021109">
    <property type="entry name" value="Peptidase_aspartic_dom_sf"/>
</dbReference>
<keyword evidence="2" id="KW-1185">Reference proteome</keyword>
<dbReference type="EMBL" id="AVOT02018762">
    <property type="protein sequence ID" value="MBW0505888.1"/>
    <property type="molecule type" value="Genomic_DNA"/>
</dbReference>
<protein>
    <recommendedName>
        <fullName evidence="3">Retropepsins domain-containing protein</fullName>
    </recommendedName>
</protein>
<organism evidence="1 2">
    <name type="scientific">Austropuccinia psidii MF-1</name>
    <dbReference type="NCBI Taxonomy" id="1389203"/>
    <lineage>
        <taxon>Eukaryota</taxon>
        <taxon>Fungi</taxon>
        <taxon>Dikarya</taxon>
        <taxon>Basidiomycota</taxon>
        <taxon>Pucciniomycotina</taxon>
        <taxon>Pucciniomycetes</taxon>
        <taxon>Pucciniales</taxon>
        <taxon>Sphaerophragmiaceae</taxon>
        <taxon>Austropuccinia</taxon>
    </lineage>
</organism>
<evidence type="ECO:0000313" key="2">
    <source>
        <dbReference type="Proteomes" id="UP000765509"/>
    </source>
</evidence>
<dbReference type="Proteomes" id="UP000765509">
    <property type="component" value="Unassembled WGS sequence"/>
</dbReference>
<comment type="caution">
    <text evidence="1">The sequence shown here is derived from an EMBL/GenBank/DDBJ whole genome shotgun (WGS) entry which is preliminary data.</text>
</comment>
<evidence type="ECO:0000313" key="1">
    <source>
        <dbReference type="EMBL" id="MBW0505888.1"/>
    </source>
</evidence>
<reference evidence="1" key="1">
    <citation type="submission" date="2021-03" db="EMBL/GenBank/DDBJ databases">
        <title>Draft genome sequence of rust myrtle Austropuccinia psidii MF-1, a brazilian biotype.</title>
        <authorList>
            <person name="Quecine M.C."/>
            <person name="Pachon D.M.R."/>
            <person name="Bonatelli M.L."/>
            <person name="Correr F.H."/>
            <person name="Franceschini L.M."/>
            <person name="Leite T.F."/>
            <person name="Margarido G.R.A."/>
            <person name="Almeida C.A."/>
            <person name="Ferrarezi J.A."/>
            <person name="Labate C.A."/>
        </authorList>
    </citation>
    <scope>NUCLEOTIDE SEQUENCE</scope>
    <source>
        <strain evidence="1">MF-1</strain>
    </source>
</reference>
<name>A0A9Q3DSD7_9BASI</name>
<evidence type="ECO:0008006" key="3">
    <source>
        <dbReference type="Google" id="ProtNLM"/>
    </source>
</evidence>
<gene>
    <name evidence="1" type="ORF">O181_045603</name>
</gene>
<dbReference type="SUPFAM" id="SSF50630">
    <property type="entry name" value="Acid proteases"/>
    <property type="match status" value="1"/>
</dbReference>